<dbReference type="InterPro" id="IPR009068">
    <property type="entry name" value="uS15_NS1_RNA-bd_sf"/>
</dbReference>
<evidence type="ECO:0000256" key="2">
    <source>
        <dbReference type="ARBA" id="ARBA00022598"/>
    </source>
</evidence>
<dbReference type="InterPro" id="IPR006195">
    <property type="entry name" value="aa-tRNA-synth_II"/>
</dbReference>
<dbReference type="SMART" id="SM00991">
    <property type="entry name" value="WHEP-TRS"/>
    <property type="match status" value="1"/>
</dbReference>
<protein>
    <recommendedName>
        <fullName evidence="1">proline--tRNA ligase</fullName>
        <ecNumber evidence="1">6.1.1.15</ecNumber>
    </recommendedName>
    <alternativeName>
        <fullName evidence="7">Prolyl-tRNA synthetase</fullName>
    </alternativeName>
</protein>
<dbReference type="Gene3D" id="1.10.287.10">
    <property type="entry name" value="S15/NS1, RNA-binding"/>
    <property type="match status" value="1"/>
</dbReference>
<keyword evidence="13" id="KW-1185">Reference proteome</keyword>
<dbReference type="InterPro" id="IPR045864">
    <property type="entry name" value="aa-tRNA-synth_II/BPL/LPL"/>
</dbReference>
<keyword evidence="4" id="KW-0067">ATP-binding</keyword>
<dbReference type="Pfam" id="PF09180">
    <property type="entry name" value="ProRS-C_1"/>
    <property type="match status" value="1"/>
</dbReference>
<feature type="coiled-coil region" evidence="9">
    <location>
        <begin position="25"/>
        <end position="52"/>
    </location>
</feature>
<dbReference type="GO" id="GO:0006433">
    <property type="term" value="P:prolyl-tRNA aminoacylation"/>
    <property type="evidence" value="ECO:0007669"/>
    <property type="project" value="InterPro"/>
</dbReference>
<feature type="domain" description="WHEP-TRS" evidence="12">
    <location>
        <begin position="3"/>
        <end position="60"/>
    </location>
</feature>
<keyword evidence="9" id="KW-0175">Coiled coil</keyword>
<keyword evidence="6" id="KW-0030">Aminoacyl-tRNA synthetase</keyword>
<dbReference type="AlphaFoldDB" id="A0A914C7I9"/>
<organism evidence="13 14">
    <name type="scientific">Acrobeloides nanus</name>
    <dbReference type="NCBI Taxonomy" id="290746"/>
    <lineage>
        <taxon>Eukaryota</taxon>
        <taxon>Metazoa</taxon>
        <taxon>Ecdysozoa</taxon>
        <taxon>Nematoda</taxon>
        <taxon>Chromadorea</taxon>
        <taxon>Rhabditida</taxon>
        <taxon>Tylenchina</taxon>
        <taxon>Cephalobomorpha</taxon>
        <taxon>Cephaloboidea</taxon>
        <taxon>Cephalobidae</taxon>
        <taxon>Acrobeloides</taxon>
    </lineage>
</organism>
<evidence type="ECO:0000256" key="10">
    <source>
        <dbReference type="SAM" id="MobiDB-lite"/>
    </source>
</evidence>
<dbReference type="Gene3D" id="3.40.50.800">
    <property type="entry name" value="Anticodon-binding domain"/>
    <property type="match status" value="1"/>
</dbReference>
<dbReference type="WBParaSite" id="ACRNAN_Path_502.g1897.t1">
    <property type="protein sequence ID" value="ACRNAN_Path_502.g1897.t1"/>
    <property type="gene ID" value="ACRNAN_Path_502.g1897"/>
</dbReference>
<sequence>MAPDEELKQKIIAQGDFVRQLKSKADATEDDKKLAIELLKSLKLEYKELTGKEYDGGAQARPQKEKQVQQANVGKAQEAKKQTKLGIETPKGVNYSDWYSQVITKAEMIEYYDVSGCYVLRPWSYAIWEKIQEFFDREIKKLGVKNCYFPMFVSHAALEREKTHIADFAPEVAWVTRAGNSEMAEPIAIRPTSETVMYPSFAKWVQSHRDLPIKVNQWCNVVRWEFKHPTPFLRTREFLWQEGHTAFQTRAEAEEEVFKILDLYAQIYTDLLAIPVVKGRKSEKEKFAGGDFTTTVEAYVAVNGRGIQGATSHHLGQNFSKMFEIIFEDPENPGQKVYAHQNSWGLSTRTIGAMVMIHGDDNGLVLPPKVAAVQMIVIPVGITANTSDEQRVQLLAKVKEITDVLVNAGIRAESDVRDNVSPGWKFNHWELKGVPVRIEVGPKDLAKNEVLTVQRFSGQKRGIPIPNIVDESKKLLEDIHKDMYNKQVEVRDAHLKLCLDWKDFVALLDGKNLLLSPFCGLPECEEKIKADSAREEPGEAGTSAMGAKSLCIPLEQPKHELPERCIHPPCKEKAKFFALFGRSY</sequence>
<dbReference type="GO" id="GO:0005737">
    <property type="term" value="C:cytoplasm"/>
    <property type="evidence" value="ECO:0007669"/>
    <property type="project" value="InterPro"/>
</dbReference>
<dbReference type="Pfam" id="PF00587">
    <property type="entry name" value="tRNA-synt_2b"/>
    <property type="match status" value="1"/>
</dbReference>
<dbReference type="SUPFAM" id="SSF64586">
    <property type="entry name" value="C-terminal domain of ProRS"/>
    <property type="match status" value="1"/>
</dbReference>
<dbReference type="PANTHER" id="PTHR43382:SF2">
    <property type="entry name" value="BIFUNCTIONAL GLUTAMATE_PROLINE--TRNA LIGASE"/>
    <property type="match status" value="1"/>
</dbReference>
<dbReference type="InterPro" id="IPR000738">
    <property type="entry name" value="WHEP-TRS_dom"/>
</dbReference>
<dbReference type="CDD" id="cd00778">
    <property type="entry name" value="ProRS_core_arch_euk"/>
    <property type="match status" value="1"/>
</dbReference>
<dbReference type="SUPFAM" id="SSF55681">
    <property type="entry name" value="Class II aaRS and biotin synthetases"/>
    <property type="match status" value="1"/>
</dbReference>
<dbReference type="HAMAP" id="MF_01571">
    <property type="entry name" value="Pro_tRNA_synth_type3"/>
    <property type="match status" value="1"/>
</dbReference>
<evidence type="ECO:0000256" key="9">
    <source>
        <dbReference type="SAM" id="Coils"/>
    </source>
</evidence>
<dbReference type="InterPro" id="IPR002316">
    <property type="entry name" value="Pro-tRNA-ligase_IIa"/>
</dbReference>
<dbReference type="InterPro" id="IPR017449">
    <property type="entry name" value="Pro-tRNA_synth_II"/>
</dbReference>
<evidence type="ECO:0000256" key="1">
    <source>
        <dbReference type="ARBA" id="ARBA00012831"/>
    </source>
</evidence>
<dbReference type="GO" id="GO:0005524">
    <property type="term" value="F:ATP binding"/>
    <property type="evidence" value="ECO:0007669"/>
    <property type="project" value="UniProtKB-KW"/>
</dbReference>
<dbReference type="Pfam" id="PF00458">
    <property type="entry name" value="WHEP-TRS"/>
    <property type="match status" value="1"/>
</dbReference>
<dbReference type="Proteomes" id="UP000887540">
    <property type="component" value="Unplaced"/>
</dbReference>
<dbReference type="EC" id="6.1.1.15" evidence="1"/>
<dbReference type="Gene3D" id="3.30.930.10">
    <property type="entry name" value="Bira Bifunctional Protein, Domain 2"/>
    <property type="match status" value="1"/>
</dbReference>
<dbReference type="FunFam" id="3.40.50.800:FF:000005">
    <property type="entry name" value="bifunctional glutamate/proline--tRNA ligase"/>
    <property type="match status" value="1"/>
</dbReference>
<dbReference type="InterPro" id="IPR036621">
    <property type="entry name" value="Anticodon-bd_dom_sf"/>
</dbReference>
<dbReference type="InterPro" id="IPR004154">
    <property type="entry name" value="Anticodon-bd"/>
</dbReference>
<evidence type="ECO:0000256" key="3">
    <source>
        <dbReference type="ARBA" id="ARBA00022741"/>
    </source>
</evidence>
<dbReference type="InterPro" id="IPR002314">
    <property type="entry name" value="aa-tRNA-synt_IIb"/>
</dbReference>
<dbReference type="NCBIfam" id="TIGR00408">
    <property type="entry name" value="proS_fam_I"/>
    <property type="match status" value="1"/>
</dbReference>
<dbReference type="Pfam" id="PF03129">
    <property type="entry name" value="HGTP_anticodon"/>
    <property type="match status" value="1"/>
</dbReference>
<dbReference type="InterPro" id="IPR016061">
    <property type="entry name" value="Pro-tRNA_ligase_II_C"/>
</dbReference>
<dbReference type="Gene3D" id="3.30.110.30">
    <property type="entry name" value="C-terminal domain of ProRS"/>
    <property type="match status" value="1"/>
</dbReference>
<keyword evidence="3" id="KW-0547">Nucleotide-binding</keyword>
<dbReference type="PROSITE" id="PS50862">
    <property type="entry name" value="AA_TRNA_LIGASE_II"/>
    <property type="match status" value="1"/>
</dbReference>
<dbReference type="FunFam" id="3.30.110.30:FF:000001">
    <property type="entry name" value="Bifunctional glutamate/proline--tRNA ligase"/>
    <property type="match status" value="1"/>
</dbReference>
<proteinExistence type="inferred from homology"/>
<evidence type="ECO:0000256" key="6">
    <source>
        <dbReference type="ARBA" id="ARBA00023146"/>
    </source>
</evidence>
<dbReference type="SMART" id="SM00946">
    <property type="entry name" value="ProRS-C_1"/>
    <property type="match status" value="1"/>
</dbReference>
<evidence type="ECO:0000256" key="5">
    <source>
        <dbReference type="ARBA" id="ARBA00022917"/>
    </source>
</evidence>
<dbReference type="PROSITE" id="PS51185">
    <property type="entry name" value="WHEP_TRS_2"/>
    <property type="match status" value="1"/>
</dbReference>
<dbReference type="PRINTS" id="PR01046">
    <property type="entry name" value="TRNASYNTHPRO"/>
</dbReference>
<dbReference type="CDD" id="cd00862">
    <property type="entry name" value="ProRS_anticodon_zinc"/>
    <property type="match status" value="1"/>
</dbReference>
<name>A0A914C7I9_9BILA</name>
<dbReference type="InterPro" id="IPR004499">
    <property type="entry name" value="Pro-tRNA-ligase_IIa_arc-type"/>
</dbReference>
<dbReference type="GO" id="GO:0004827">
    <property type="term" value="F:proline-tRNA ligase activity"/>
    <property type="evidence" value="ECO:0007669"/>
    <property type="project" value="UniProtKB-EC"/>
</dbReference>
<accession>A0A914C7I9</accession>
<dbReference type="GO" id="GO:0017101">
    <property type="term" value="C:aminoacyl-tRNA synthetase multienzyme complex"/>
    <property type="evidence" value="ECO:0007669"/>
    <property type="project" value="TreeGrafter"/>
</dbReference>
<dbReference type="FunFam" id="3.30.930.10:FF:000007">
    <property type="entry name" value="Bifunctional glutamate/proline--tRNA ligase"/>
    <property type="match status" value="1"/>
</dbReference>
<keyword evidence="2" id="KW-0436">Ligase</keyword>
<evidence type="ECO:0000313" key="13">
    <source>
        <dbReference type="Proteomes" id="UP000887540"/>
    </source>
</evidence>
<dbReference type="SUPFAM" id="SSF52954">
    <property type="entry name" value="Class II aaRS ABD-related"/>
    <property type="match status" value="1"/>
</dbReference>
<evidence type="ECO:0000313" key="14">
    <source>
        <dbReference type="WBParaSite" id="ACRNAN_Path_502.g1897.t1"/>
    </source>
</evidence>
<evidence type="ECO:0000256" key="4">
    <source>
        <dbReference type="ARBA" id="ARBA00022840"/>
    </source>
</evidence>
<keyword evidence="5" id="KW-0648">Protein biosynthesis</keyword>
<dbReference type="InterPro" id="IPR033721">
    <property type="entry name" value="ProRS_core_arch_euk"/>
</dbReference>
<feature type="domain" description="Aminoacyl-transfer RNA synthetases class-II family profile" evidence="11">
    <location>
        <begin position="116"/>
        <end position="367"/>
    </location>
</feature>
<evidence type="ECO:0000256" key="7">
    <source>
        <dbReference type="ARBA" id="ARBA00029731"/>
    </source>
</evidence>
<reference evidence="14" key="1">
    <citation type="submission" date="2022-11" db="UniProtKB">
        <authorList>
            <consortium name="WormBaseParasite"/>
        </authorList>
    </citation>
    <scope>IDENTIFICATION</scope>
</reference>
<comment type="catalytic activity">
    <reaction evidence="8">
        <text>tRNA(Pro) + L-proline + ATP = L-prolyl-tRNA(Pro) + AMP + diphosphate</text>
        <dbReference type="Rhea" id="RHEA:14305"/>
        <dbReference type="Rhea" id="RHEA-COMP:9700"/>
        <dbReference type="Rhea" id="RHEA-COMP:9702"/>
        <dbReference type="ChEBI" id="CHEBI:30616"/>
        <dbReference type="ChEBI" id="CHEBI:33019"/>
        <dbReference type="ChEBI" id="CHEBI:60039"/>
        <dbReference type="ChEBI" id="CHEBI:78442"/>
        <dbReference type="ChEBI" id="CHEBI:78532"/>
        <dbReference type="ChEBI" id="CHEBI:456215"/>
        <dbReference type="EC" id="6.1.1.15"/>
    </reaction>
</comment>
<evidence type="ECO:0000259" key="11">
    <source>
        <dbReference type="PROSITE" id="PS50862"/>
    </source>
</evidence>
<dbReference type="PANTHER" id="PTHR43382">
    <property type="entry name" value="PROLYL-TRNA SYNTHETASE"/>
    <property type="match status" value="1"/>
</dbReference>
<dbReference type="SUPFAM" id="SSF47060">
    <property type="entry name" value="S15/NS1 RNA-binding domain"/>
    <property type="match status" value="1"/>
</dbReference>
<evidence type="ECO:0000259" key="12">
    <source>
        <dbReference type="PROSITE" id="PS51185"/>
    </source>
</evidence>
<evidence type="ECO:0000256" key="8">
    <source>
        <dbReference type="ARBA" id="ARBA00047671"/>
    </source>
</evidence>
<feature type="region of interest" description="Disordered" evidence="10">
    <location>
        <begin position="55"/>
        <end position="81"/>
    </location>
</feature>